<organism evidence="3 4">
    <name type="scientific">Saponaria officinalis</name>
    <name type="common">Common soapwort</name>
    <name type="synonym">Lychnis saponaria</name>
    <dbReference type="NCBI Taxonomy" id="3572"/>
    <lineage>
        <taxon>Eukaryota</taxon>
        <taxon>Viridiplantae</taxon>
        <taxon>Streptophyta</taxon>
        <taxon>Embryophyta</taxon>
        <taxon>Tracheophyta</taxon>
        <taxon>Spermatophyta</taxon>
        <taxon>Magnoliopsida</taxon>
        <taxon>eudicotyledons</taxon>
        <taxon>Gunneridae</taxon>
        <taxon>Pentapetalae</taxon>
        <taxon>Caryophyllales</taxon>
        <taxon>Caryophyllaceae</taxon>
        <taxon>Caryophylleae</taxon>
        <taxon>Saponaria</taxon>
    </lineage>
</organism>
<accession>A0AAW1K7X6</accession>
<feature type="region of interest" description="Disordered" evidence="1">
    <location>
        <begin position="63"/>
        <end position="85"/>
    </location>
</feature>
<name>A0AAW1K7X6_SAPOF</name>
<evidence type="ECO:0000313" key="4">
    <source>
        <dbReference type="Proteomes" id="UP001443914"/>
    </source>
</evidence>
<proteinExistence type="predicted"/>
<keyword evidence="2" id="KW-0732">Signal</keyword>
<feature type="chain" id="PRO_5043564859" description="Transmembrane protein" evidence="2">
    <location>
        <begin position="28"/>
        <end position="109"/>
    </location>
</feature>
<evidence type="ECO:0008006" key="5">
    <source>
        <dbReference type="Google" id="ProtNLM"/>
    </source>
</evidence>
<sequence length="109" mass="11923">MKQSQIRISVFLMLLVITLQCFLCSSTDEVVTKDDVEFISKTESLLRHNNVRKLGFVMKKGSSGGGARPRLVPSSGAAAAGSTGHRTSNAVKSHISWVYFSPLFALFFL</sequence>
<evidence type="ECO:0000256" key="2">
    <source>
        <dbReference type="SAM" id="SignalP"/>
    </source>
</evidence>
<evidence type="ECO:0000313" key="3">
    <source>
        <dbReference type="EMBL" id="KAK9715590.1"/>
    </source>
</evidence>
<dbReference type="EMBL" id="JBDFQZ010000006">
    <property type="protein sequence ID" value="KAK9715590.1"/>
    <property type="molecule type" value="Genomic_DNA"/>
</dbReference>
<keyword evidence="4" id="KW-1185">Reference proteome</keyword>
<feature type="signal peptide" evidence="2">
    <location>
        <begin position="1"/>
        <end position="27"/>
    </location>
</feature>
<comment type="caution">
    <text evidence="3">The sequence shown here is derived from an EMBL/GenBank/DDBJ whole genome shotgun (WGS) entry which is preliminary data.</text>
</comment>
<dbReference type="AlphaFoldDB" id="A0AAW1K7X6"/>
<dbReference type="Proteomes" id="UP001443914">
    <property type="component" value="Unassembled WGS sequence"/>
</dbReference>
<feature type="compositionally biased region" description="Low complexity" evidence="1">
    <location>
        <begin position="74"/>
        <end position="84"/>
    </location>
</feature>
<reference evidence="3" key="1">
    <citation type="submission" date="2024-03" db="EMBL/GenBank/DDBJ databases">
        <title>WGS assembly of Saponaria officinalis var. Norfolk2.</title>
        <authorList>
            <person name="Jenkins J."/>
            <person name="Shu S."/>
            <person name="Grimwood J."/>
            <person name="Barry K."/>
            <person name="Goodstein D."/>
            <person name="Schmutz J."/>
            <person name="Leebens-Mack J."/>
            <person name="Osbourn A."/>
        </authorList>
    </citation>
    <scope>NUCLEOTIDE SEQUENCE [LARGE SCALE GENOMIC DNA]</scope>
    <source>
        <strain evidence="3">JIC</strain>
    </source>
</reference>
<evidence type="ECO:0000256" key="1">
    <source>
        <dbReference type="SAM" id="MobiDB-lite"/>
    </source>
</evidence>
<protein>
    <recommendedName>
        <fullName evidence="5">Transmembrane protein</fullName>
    </recommendedName>
</protein>
<gene>
    <name evidence="3" type="ORF">RND81_06G175200</name>
</gene>